<dbReference type="PROSITE" id="PS51371">
    <property type="entry name" value="CBS"/>
    <property type="match status" value="2"/>
</dbReference>
<proteinExistence type="inferred from homology"/>
<keyword evidence="5 9" id="KW-0460">Magnesium</keyword>
<comment type="caution">
    <text evidence="9">Lacks conserved residue(s) required for the propagation of feature annotation.</text>
</comment>
<dbReference type="InterPro" id="IPR006669">
    <property type="entry name" value="MgtE_transporter"/>
</dbReference>
<dbReference type="SUPFAM" id="SSF158791">
    <property type="entry name" value="MgtE N-terminal domain-like"/>
    <property type="match status" value="1"/>
</dbReference>
<dbReference type="Gene3D" id="1.25.60.10">
    <property type="entry name" value="MgtE N-terminal domain-like"/>
    <property type="match status" value="1"/>
</dbReference>
<evidence type="ECO:0000256" key="4">
    <source>
        <dbReference type="ARBA" id="ARBA00022692"/>
    </source>
</evidence>
<dbReference type="PANTHER" id="PTHR43773:SF1">
    <property type="entry name" value="MAGNESIUM TRANSPORTER MGTE"/>
    <property type="match status" value="1"/>
</dbReference>
<protein>
    <recommendedName>
        <fullName evidence="9">Magnesium transporter MgtE</fullName>
    </recommendedName>
</protein>
<dbReference type="InterPro" id="IPR038076">
    <property type="entry name" value="MgtE_N_sf"/>
</dbReference>
<feature type="domain" description="CBS" evidence="10">
    <location>
        <begin position="205"/>
        <end position="262"/>
    </location>
</feature>
<dbReference type="SMART" id="SM00116">
    <property type="entry name" value="CBS"/>
    <property type="match status" value="2"/>
</dbReference>
<evidence type="ECO:0000256" key="6">
    <source>
        <dbReference type="ARBA" id="ARBA00022989"/>
    </source>
</evidence>
<dbReference type="InterPro" id="IPR006667">
    <property type="entry name" value="SLC41_membr_dom"/>
</dbReference>
<evidence type="ECO:0000256" key="8">
    <source>
        <dbReference type="PROSITE-ProRule" id="PRU00703"/>
    </source>
</evidence>
<keyword evidence="7 9" id="KW-0472">Membrane</keyword>
<dbReference type="InterPro" id="IPR036739">
    <property type="entry name" value="SLC41_membr_dom_sf"/>
</dbReference>
<dbReference type="EMBL" id="FTMS01000016">
    <property type="protein sequence ID" value="SIQ83197.1"/>
    <property type="molecule type" value="Genomic_DNA"/>
</dbReference>
<keyword evidence="9" id="KW-1003">Cell membrane</keyword>
<evidence type="ECO:0000313" key="11">
    <source>
        <dbReference type="EMBL" id="SIQ83197.1"/>
    </source>
</evidence>
<evidence type="ECO:0000256" key="2">
    <source>
        <dbReference type="ARBA" id="ARBA00009749"/>
    </source>
</evidence>
<comment type="similarity">
    <text evidence="2 9">Belongs to the SLC41A transporter family.</text>
</comment>
<keyword evidence="6 9" id="KW-1133">Transmembrane helix</keyword>
<evidence type="ECO:0000256" key="5">
    <source>
        <dbReference type="ARBA" id="ARBA00022842"/>
    </source>
</evidence>
<dbReference type="Proteomes" id="UP000186400">
    <property type="component" value="Unassembled WGS sequence"/>
</dbReference>
<dbReference type="SUPFAM" id="SSF54631">
    <property type="entry name" value="CBS-domain pair"/>
    <property type="match status" value="1"/>
</dbReference>
<keyword evidence="4 9" id="KW-0812">Transmembrane</keyword>
<dbReference type="RefSeq" id="WP_076489513.1">
    <property type="nucleotide sequence ID" value="NZ_FTMS01000016.1"/>
</dbReference>
<accession>A0A1N6VZ96</accession>
<dbReference type="SUPFAM" id="SSF161093">
    <property type="entry name" value="MgtE membrane domain-like"/>
    <property type="match status" value="1"/>
</dbReference>
<comment type="function">
    <text evidence="9">Acts as a magnesium transporter.</text>
</comment>
<dbReference type="AlphaFoldDB" id="A0A1N6VZ96"/>
<dbReference type="GO" id="GO:0005886">
    <property type="term" value="C:plasma membrane"/>
    <property type="evidence" value="ECO:0007669"/>
    <property type="project" value="UniProtKB-SubCell"/>
</dbReference>
<keyword evidence="12" id="KW-1185">Reference proteome</keyword>
<comment type="subcellular location">
    <subcellularLocation>
        <location evidence="9">Cell membrane</location>
        <topology evidence="9">Multi-pass membrane protein</topology>
    </subcellularLocation>
    <subcellularLocation>
        <location evidence="1">Membrane</location>
        <topology evidence="1">Multi-pass membrane protein</topology>
    </subcellularLocation>
</comment>
<dbReference type="OrthoDB" id="9790355at2"/>
<dbReference type="Pfam" id="PF01769">
    <property type="entry name" value="MgtE"/>
    <property type="match status" value="1"/>
</dbReference>
<dbReference type="InterPro" id="IPR000644">
    <property type="entry name" value="CBS_dom"/>
</dbReference>
<dbReference type="Pfam" id="PF03448">
    <property type="entry name" value="MgtE_N"/>
    <property type="match status" value="1"/>
</dbReference>
<dbReference type="NCBIfam" id="TIGR00400">
    <property type="entry name" value="mgtE"/>
    <property type="match status" value="1"/>
</dbReference>
<reference evidence="11 12" key="1">
    <citation type="submission" date="2017-01" db="EMBL/GenBank/DDBJ databases">
        <authorList>
            <person name="Mah S.A."/>
            <person name="Swanson W.J."/>
            <person name="Moy G.W."/>
            <person name="Vacquier V.D."/>
        </authorList>
    </citation>
    <scope>NUCLEOTIDE SEQUENCE [LARGE SCALE GENOMIC DNA]</scope>
    <source>
        <strain evidence="11 12">ASpG1</strain>
    </source>
</reference>
<feature type="transmembrane region" description="Helical" evidence="9">
    <location>
        <begin position="361"/>
        <end position="381"/>
    </location>
</feature>
<dbReference type="SMART" id="SM00924">
    <property type="entry name" value="MgtE_N"/>
    <property type="match status" value="1"/>
</dbReference>
<dbReference type="Gene3D" id="3.10.580.10">
    <property type="entry name" value="CBS-domain"/>
    <property type="match status" value="1"/>
</dbReference>
<organism evidence="11 12">
    <name type="scientific">Alkalispirochaeta americana</name>
    <dbReference type="NCBI Taxonomy" id="159291"/>
    <lineage>
        <taxon>Bacteria</taxon>
        <taxon>Pseudomonadati</taxon>
        <taxon>Spirochaetota</taxon>
        <taxon>Spirochaetia</taxon>
        <taxon>Spirochaetales</taxon>
        <taxon>Spirochaetaceae</taxon>
        <taxon>Alkalispirochaeta</taxon>
    </lineage>
</organism>
<dbReference type="STRING" id="159291.SAMN05920897_11631"/>
<feature type="transmembrane region" description="Helical" evidence="9">
    <location>
        <begin position="426"/>
        <end position="450"/>
    </location>
</feature>
<dbReference type="GO" id="GO:0015095">
    <property type="term" value="F:magnesium ion transmembrane transporter activity"/>
    <property type="evidence" value="ECO:0007669"/>
    <property type="project" value="UniProtKB-UniRule"/>
</dbReference>
<keyword evidence="8" id="KW-0129">CBS domain</keyword>
<feature type="transmembrane region" description="Helical" evidence="9">
    <location>
        <begin position="387"/>
        <end position="414"/>
    </location>
</feature>
<dbReference type="GO" id="GO:0046872">
    <property type="term" value="F:metal ion binding"/>
    <property type="evidence" value="ECO:0007669"/>
    <property type="project" value="UniProtKB-KW"/>
</dbReference>
<evidence type="ECO:0000256" key="9">
    <source>
        <dbReference type="RuleBase" id="RU362011"/>
    </source>
</evidence>
<evidence type="ECO:0000256" key="1">
    <source>
        <dbReference type="ARBA" id="ARBA00004141"/>
    </source>
</evidence>
<dbReference type="PANTHER" id="PTHR43773">
    <property type="entry name" value="MAGNESIUM TRANSPORTER MGTE"/>
    <property type="match status" value="1"/>
</dbReference>
<comment type="subunit">
    <text evidence="9">Homodimer.</text>
</comment>
<name>A0A1N6VZ96_9SPIO</name>
<dbReference type="Pfam" id="PF00571">
    <property type="entry name" value="CBS"/>
    <property type="match status" value="2"/>
</dbReference>
<evidence type="ECO:0000313" key="12">
    <source>
        <dbReference type="Proteomes" id="UP000186400"/>
    </source>
</evidence>
<keyword evidence="3 9" id="KW-0813">Transport</keyword>
<evidence type="ECO:0000256" key="7">
    <source>
        <dbReference type="ARBA" id="ARBA00023136"/>
    </source>
</evidence>
<evidence type="ECO:0000259" key="10">
    <source>
        <dbReference type="PROSITE" id="PS51371"/>
    </source>
</evidence>
<feature type="domain" description="CBS" evidence="10">
    <location>
        <begin position="141"/>
        <end position="203"/>
    </location>
</feature>
<dbReference type="CDD" id="cd04606">
    <property type="entry name" value="CBS_pair_Mg_transporter"/>
    <property type="match status" value="1"/>
</dbReference>
<sequence>MLLDLNAIEMVVEELRDALKTEDAAAVARCAGKLSSRRTARELAQAPPGLVITVLTSMDAVKAGRVAGYLPPPGGADLLAAMAPTEAASLLTTVPSDHASNLLQLMPPLAREALVAHLDPAMREELDTISRYAPETAGAAMTTSFLVVPPEASVAQALEAIASAPPEIEKSTYVYVVSEKGALLGVASVRDLVRASRSETVKNVMTRNMIAVRINDSAVDAAKVLRNRRYAMLPVLDEQEKLAGVITLDDAADILAREIADQFSSIGGDRGDESFFTRPLGAVRRRLPWMASNVLLNLIAVAVITGFEDTIAQVAILAAFLPMITDMGGNVGIQSLSVAIRSIALGEAQIRDVSRAVKKELVVGICNGIVLGALFGAIALIMRGQWLLGLVAGTALGINVVVAGIVGGSLPFLIKRLGKDPAMMTGPLLTTITDVTGVTIYLGLSTLFLAQLAG</sequence>
<keyword evidence="9" id="KW-0479">Metal-binding</keyword>
<dbReference type="InterPro" id="IPR046342">
    <property type="entry name" value="CBS_dom_sf"/>
</dbReference>
<gene>
    <name evidence="11" type="ORF">SAMN05920897_11631</name>
</gene>
<dbReference type="Gene3D" id="1.10.357.20">
    <property type="entry name" value="SLC41 divalent cation transporters, integral membrane domain"/>
    <property type="match status" value="1"/>
</dbReference>
<dbReference type="InterPro" id="IPR006668">
    <property type="entry name" value="Mg_transptr_MgtE_intracell_dom"/>
</dbReference>
<evidence type="ECO:0000256" key="3">
    <source>
        <dbReference type="ARBA" id="ARBA00022448"/>
    </source>
</evidence>